<keyword evidence="2" id="KW-1185">Reference proteome</keyword>
<dbReference type="AlphaFoldDB" id="A0A2H5FHY9"/>
<accession>A0A2H5FHY9</accession>
<protein>
    <submittedName>
        <fullName evidence="1">Uncharacterized protein</fullName>
    </submittedName>
</protein>
<evidence type="ECO:0000313" key="1">
    <source>
        <dbReference type="EMBL" id="AUH71156.1"/>
    </source>
</evidence>
<evidence type="ECO:0000313" key="2">
    <source>
        <dbReference type="Proteomes" id="UP000234343"/>
    </source>
</evidence>
<proteinExistence type="predicted"/>
<organism evidence="1 2">
    <name type="scientific">Legionella sainthelensi</name>
    <dbReference type="NCBI Taxonomy" id="28087"/>
    <lineage>
        <taxon>Bacteria</taxon>
        <taxon>Pseudomonadati</taxon>
        <taxon>Pseudomonadota</taxon>
        <taxon>Gammaproteobacteria</taxon>
        <taxon>Legionellales</taxon>
        <taxon>Legionellaceae</taxon>
        <taxon>Legionella</taxon>
    </lineage>
</organism>
<reference evidence="1 2" key="1">
    <citation type="submission" date="2017-12" db="EMBL/GenBank/DDBJ databases">
        <title>Legionella sainthelensi LA01-117, whole genome sequence of a clinical isolate from New Zealand.</title>
        <authorList>
            <person name="Cree S.L."/>
            <person name="Slow S."/>
            <person name="Kennedy M.A."/>
            <person name="Murdoch D.R."/>
            <person name="Biggs P.J."/>
            <person name="Anderson T."/>
        </authorList>
    </citation>
    <scope>NUCLEOTIDE SEQUENCE [LARGE SCALE GENOMIC DNA]</scope>
    <source>
        <strain evidence="1 2">LA01-117</strain>
    </source>
</reference>
<dbReference type="EMBL" id="CP025491">
    <property type="protein sequence ID" value="AUH71156.1"/>
    <property type="molecule type" value="Genomic_DNA"/>
</dbReference>
<name>A0A2H5FHY9_9GAMM</name>
<sequence length="125" mass="14601">MLDSVNPKINFIHLKGEIENPLFFGRAGIFLHQFGRERLSKKFIAQMPYVTYSSISDGVTCNLIFAYLTQDAKEYSRDLDIFINSPYFKKRLEILIYSQSDCCILRKDLTDAHTSTIKEIVDFYR</sequence>
<dbReference type="KEGG" id="lsh:CAB17_03075"/>
<dbReference type="Proteomes" id="UP000234343">
    <property type="component" value="Chromosome"/>
</dbReference>
<gene>
    <name evidence="1" type="ORF">CAB17_03075</name>
</gene>